<geneLocation type="mitochondrion" evidence="17"/>
<keyword evidence="9" id="KW-0249">Electron transport</keyword>
<evidence type="ECO:0000256" key="11">
    <source>
        <dbReference type="ARBA" id="ARBA00023027"/>
    </source>
</evidence>
<evidence type="ECO:0000256" key="8">
    <source>
        <dbReference type="ARBA" id="ARBA00022967"/>
    </source>
</evidence>
<keyword evidence="6" id="KW-0679">Respiratory chain</keyword>
<organism evidence="17">
    <name type="scientific">Staphylinidae sp. BMNH 1274241</name>
    <dbReference type="NCBI Taxonomy" id="1796568"/>
    <lineage>
        <taxon>Eukaryota</taxon>
        <taxon>Metazoa</taxon>
        <taxon>Ecdysozoa</taxon>
        <taxon>Arthropoda</taxon>
        <taxon>Hexapoda</taxon>
        <taxon>Insecta</taxon>
        <taxon>Pterygota</taxon>
        <taxon>Neoptera</taxon>
        <taxon>Endopterygota</taxon>
        <taxon>Coleoptera</taxon>
        <taxon>Polyphaga</taxon>
        <taxon>Staphyliniformia</taxon>
        <taxon>Staphylinidae</taxon>
    </lineage>
</organism>
<evidence type="ECO:0000256" key="12">
    <source>
        <dbReference type="ARBA" id="ARBA00023128"/>
    </source>
</evidence>
<keyword evidence="5" id="KW-0813">Transport</keyword>
<dbReference type="InterPro" id="IPR050269">
    <property type="entry name" value="ComplexI_Subunit6"/>
</dbReference>
<protein>
    <recommendedName>
        <fullName evidence="4">NADH-ubiquinone oxidoreductase chain 6</fullName>
        <ecNumber evidence="3">7.1.1.2</ecNumber>
    </recommendedName>
    <alternativeName>
        <fullName evidence="14">NADH dehydrogenase subunit 6</fullName>
    </alternativeName>
</protein>
<comment type="catalytic activity">
    <reaction evidence="15">
        <text>a ubiquinone + NADH + 5 H(+)(in) = a ubiquinol + NAD(+) + 4 H(+)(out)</text>
        <dbReference type="Rhea" id="RHEA:29091"/>
        <dbReference type="Rhea" id="RHEA-COMP:9565"/>
        <dbReference type="Rhea" id="RHEA-COMP:9566"/>
        <dbReference type="ChEBI" id="CHEBI:15378"/>
        <dbReference type="ChEBI" id="CHEBI:16389"/>
        <dbReference type="ChEBI" id="CHEBI:17976"/>
        <dbReference type="ChEBI" id="CHEBI:57540"/>
        <dbReference type="ChEBI" id="CHEBI:57945"/>
        <dbReference type="EC" id="7.1.1.2"/>
    </reaction>
</comment>
<evidence type="ECO:0000256" key="4">
    <source>
        <dbReference type="ARBA" id="ARBA00021095"/>
    </source>
</evidence>
<evidence type="ECO:0000256" key="3">
    <source>
        <dbReference type="ARBA" id="ARBA00012944"/>
    </source>
</evidence>
<evidence type="ECO:0000256" key="2">
    <source>
        <dbReference type="ARBA" id="ARBA00005698"/>
    </source>
</evidence>
<keyword evidence="7 16" id="KW-0812">Transmembrane</keyword>
<dbReference type="PANTHER" id="PTHR11435:SF1">
    <property type="entry name" value="NADH-UBIQUINONE OXIDOREDUCTASE CHAIN 6"/>
    <property type="match status" value="1"/>
</dbReference>
<evidence type="ECO:0000256" key="1">
    <source>
        <dbReference type="ARBA" id="ARBA00004225"/>
    </source>
</evidence>
<evidence type="ECO:0000256" key="6">
    <source>
        <dbReference type="ARBA" id="ARBA00022660"/>
    </source>
</evidence>
<evidence type="ECO:0000256" key="7">
    <source>
        <dbReference type="ARBA" id="ARBA00022692"/>
    </source>
</evidence>
<evidence type="ECO:0000256" key="15">
    <source>
        <dbReference type="ARBA" id="ARBA00049551"/>
    </source>
</evidence>
<evidence type="ECO:0000256" key="10">
    <source>
        <dbReference type="ARBA" id="ARBA00022989"/>
    </source>
</evidence>
<dbReference type="EMBL" id="KT696191">
    <property type="protein sequence ID" value="AML26008.1"/>
    <property type="molecule type" value="Genomic_DNA"/>
</dbReference>
<reference evidence="17" key="1">
    <citation type="submission" date="2015-09" db="EMBL/GenBank/DDBJ databases">
        <title>Capturing the unknown biodiversity of arthropods in tropical forests using metagenomics.</title>
        <authorList>
            <person name="Andujar C."/>
            <person name="Creedy T.J."/>
            <person name="Garner B."/>
            <person name="Canty R."/>
            <person name="Warner H.B."/>
            <person name="Lipecki J."/>
            <person name="Crampton-Platt A."/>
            <person name="Gabrielli M."/>
            <person name="Croydon-Veleslavov I.A."/>
            <person name="Lim J.L."/>
            <person name="Linard B."/>
            <person name="Vogler A."/>
        </authorList>
    </citation>
    <scope>NUCLEOTIDE SEQUENCE</scope>
</reference>
<sequence>MLMMISLNLTISVLFMFLNHPMTMGITLLIQTITITLISGNLTMNFWFSYMLFLIMIGGMLVLFIYMTSIASNEIFSFNKFWLILIFLITFIWLMNIDPYYWINNSLFYESSQSMNLNNFSMNKFFNYPSIMLICMMIIYLFITLIAIVKITNIKYGPLRQIN</sequence>
<feature type="transmembrane region" description="Helical" evidence="16">
    <location>
        <begin position="46"/>
        <end position="69"/>
    </location>
</feature>
<name>A0A126TET0_9COLE</name>
<evidence type="ECO:0000256" key="9">
    <source>
        <dbReference type="ARBA" id="ARBA00022982"/>
    </source>
</evidence>
<keyword evidence="8" id="KW-1278">Translocase</keyword>
<keyword evidence="12 17" id="KW-0496">Mitochondrion</keyword>
<proteinExistence type="inferred from homology"/>
<keyword evidence="10 16" id="KW-1133">Transmembrane helix</keyword>
<feature type="transmembrane region" description="Helical" evidence="16">
    <location>
        <begin position="81"/>
        <end position="103"/>
    </location>
</feature>
<evidence type="ECO:0000313" key="17">
    <source>
        <dbReference type="EMBL" id="AML26008.1"/>
    </source>
</evidence>
<feature type="transmembrane region" description="Helical" evidence="16">
    <location>
        <begin position="125"/>
        <end position="149"/>
    </location>
</feature>
<dbReference type="PANTHER" id="PTHR11435">
    <property type="entry name" value="NADH UBIQUINONE OXIDOREDUCTASE SUBUNIT ND6"/>
    <property type="match status" value="1"/>
</dbReference>
<dbReference type="EC" id="7.1.1.2" evidence="3"/>
<gene>
    <name evidence="17" type="primary">ND6</name>
</gene>
<dbReference type="GO" id="GO:0031966">
    <property type="term" value="C:mitochondrial membrane"/>
    <property type="evidence" value="ECO:0007669"/>
    <property type="project" value="UniProtKB-SubCell"/>
</dbReference>
<dbReference type="AlphaFoldDB" id="A0A126TET0"/>
<evidence type="ECO:0000256" key="14">
    <source>
        <dbReference type="ARBA" id="ARBA00031019"/>
    </source>
</evidence>
<keyword evidence="13 16" id="KW-0472">Membrane</keyword>
<accession>A0A126TET0</accession>
<dbReference type="GO" id="GO:0008137">
    <property type="term" value="F:NADH dehydrogenase (ubiquinone) activity"/>
    <property type="evidence" value="ECO:0007669"/>
    <property type="project" value="UniProtKB-EC"/>
</dbReference>
<evidence type="ECO:0000256" key="5">
    <source>
        <dbReference type="ARBA" id="ARBA00022448"/>
    </source>
</evidence>
<keyword evidence="11" id="KW-0520">NAD</keyword>
<evidence type="ECO:0000256" key="16">
    <source>
        <dbReference type="SAM" id="Phobius"/>
    </source>
</evidence>
<evidence type="ECO:0000256" key="13">
    <source>
        <dbReference type="ARBA" id="ARBA00023136"/>
    </source>
</evidence>
<comment type="similarity">
    <text evidence="2">Belongs to the complex I subunit 6 family.</text>
</comment>
<comment type="subcellular location">
    <subcellularLocation>
        <location evidence="1">Mitochondrion membrane</location>
        <topology evidence="1">Multi-pass membrane protein</topology>
    </subcellularLocation>
</comment>